<dbReference type="Proteomes" id="UP001179614">
    <property type="component" value="Chromosome"/>
</dbReference>
<feature type="domain" description="GTPase-associated system helical" evidence="1">
    <location>
        <begin position="184"/>
        <end position="359"/>
    </location>
</feature>
<accession>A0ABY7MHG4</accession>
<evidence type="ECO:0000313" key="3">
    <source>
        <dbReference type="Proteomes" id="UP001179614"/>
    </source>
</evidence>
<dbReference type="EMBL" id="CP089391">
    <property type="protein sequence ID" value="WBL77624.1"/>
    <property type="molecule type" value="Genomic_DNA"/>
</dbReference>
<protein>
    <recommendedName>
        <fullName evidence="1">GTPase-associated system helical domain-containing protein</fullName>
    </recommendedName>
</protein>
<sequence length="367" mass="39790">MAEATVPPMRDEFPRWYRAVDLAENRTKLEARWKGVWSLAKAADRTAVETMLAVLLKTKSRPNDQALASLRGHFKAADDLFEMSGNDRELEVLSGAALATVLDSTTDIAAWAALSTLTALFAGARRTDFPHDFAGASEATIARISDARRKRPDIGRLNKVGDFSLEADLVEKIKRDGVTPDHMVAAVNAIAGQAQAVARDIAAKANDTINALHWNVVIQDEELQLLWWLYGARSKSLDIPFADVPPDAQPIVFATEVANSVRFIPGPESAKPILSRAGLKERRKSGIAAAINAVDIELLRSLVDGVAPAPVVRPLHFAVLRKLEAGDDTSWVANWSAVTGIEADASLPGVELGNLFYRERLGLKFGG</sequence>
<evidence type="ECO:0000259" key="1">
    <source>
        <dbReference type="Pfam" id="PF19994"/>
    </source>
</evidence>
<dbReference type="RefSeq" id="WP_270162899.1">
    <property type="nucleotide sequence ID" value="NZ_CP089391.1"/>
</dbReference>
<reference evidence="2" key="1">
    <citation type="submission" date="2021-12" db="EMBL/GenBank/DDBJ databases">
        <title>Bradyrhizobium xenonodulans sp. nov.</title>
        <authorList>
            <person name="Claassens R."/>
            <person name="Venter S.N."/>
            <person name="Beukes C.W."/>
            <person name="Stepkowski T."/>
            <person name="Steenkamp E.T."/>
        </authorList>
    </citation>
    <scope>NUCLEOTIDE SEQUENCE</scope>
    <source>
        <strain evidence="2">14AB</strain>
    </source>
</reference>
<organism evidence="2 3">
    <name type="scientific">Bradyrhizobium xenonodulans</name>
    <dbReference type="NCBI Taxonomy" id="2736875"/>
    <lineage>
        <taxon>Bacteria</taxon>
        <taxon>Pseudomonadati</taxon>
        <taxon>Pseudomonadota</taxon>
        <taxon>Alphaproteobacteria</taxon>
        <taxon>Hyphomicrobiales</taxon>
        <taxon>Nitrobacteraceae</taxon>
        <taxon>Bradyrhizobium</taxon>
    </lineage>
</organism>
<name>A0ABY7MHG4_9BRAD</name>
<proteinExistence type="predicted"/>
<dbReference type="InterPro" id="IPR045523">
    <property type="entry name" value="GASH"/>
</dbReference>
<dbReference type="Pfam" id="PF19994">
    <property type="entry name" value="GASH"/>
    <property type="match status" value="1"/>
</dbReference>
<gene>
    <name evidence="2" type="ORF">I3J27_32140</name>
</gene>
<keyword evidence="3" id="KW-1185">Reference proteome</keyword>
<evidence type="ECO:0000313" key="2">
    <source>
        <dbReference type="EMBL" id="WBL77624.1"/>
    </source>
</evidence>